<dbReference type="EMBL" id="LR031874">
    <property type="protein sequence ID" value="VDD25679.1"/>
    <property type="molecule type" value="Genomic_DNA"/>
</dbReference>
<organism evidence="1">
    <name type="scientific">Brassica oleracea</name>
    <name type="common">Wild cabbage</name>
    <dbReference type="NCBI Taxonomy" id="3712"/>
    <lineage>
        <taxon>Eukaryota</taxon>
        <taxon>Viridiplantae</taxon>
        <taxon>Streptophyta</taxon>
        <taxon>Embryophyta</taxon>
        <taxon>Tracheophyta</taxon>
        <taxon>Spermatophyta</taxon>
        <taxon>Magnoliopsida</taxon>
        <taxon>eudicotyledons</taxon>
        <taxon>Gunneridae</taxon>
        <taxon>Pentapetalae</taxon>
        <taxon>rosids</taxon>
        <taxon>malvids</taxon>
        <taxon>Brassicales</taxon>
        <taxon>Brassicaceae</taxon>
        <taxon>Brassiceae</taxon>
        <taxon>Brassica</taxon>
    </lineage>
</organism>
<evidence type="ECO:0000313" key="1">
    <source>
        <dbReference type="EMBL" id="VDD25679.1"/>
    </source>
</evidence>
<gene>
    <name evidence="1" type="ORF">BOLC2T11003H</name>
</gene>
<dbReference type="AlphaFoldDB" id="A0A3P6E2N5"/>
<accession>A0A3P6E2N5</accession>
<sequence length="41" mass="4858">MVFQSWRKKRSEDHDTWSESCCCYMRGEGHMIHGLKVVVVT</sequence>
<name>A0A3P6E2N5_BRAOL</name>
<protein>
    <submittedName>
        <fullName evidence="1">Uncharacterized protein</fullName>
    </submittedName>
</protein>
<proteinExistence type="predicted"/>
<reference evidence="1" key="1">
    <citation type="submission" date="2018-11" db="EMBL/GenBank/DDBJ databases">
        <authorList>
            <consortium name="Genoscope - CEA"/>
            <person name="William W."/>
        </authorList>
    </citation>
    <scope>NUCLEOTIDE SEQUENCE</scope>
</reference>